<dbReference type="Proteomes" id="UP000093412">
    <property type="component" value="Unassembled WGS sequence"/>
</dbReference>
<name>A0A163SRD0_9CELL</name>
<dbReference type="RefSeq" id="WP_068625730.1">
    <property type="nucleotide sequence ID" value="NZ_LRIE01000044.1"/>
</dbReference>
<dbReference type="Proteomes" id="UP000076447">
    <property type="component" value="Unassembled WGS sequence"/>
</dbReference>
<evidence type="ECO:0000256" key="1">
    <source>
        <dbReference type="SAM" id="MobiDB-lite"/>
    </source>
</evidence>
<proteinExistence type="predicted"/>
<keyword evidence="6" id="KW-1185">Reference proteome</keyword>
<evidence type="ECO:0000313" key="5">
    <source>
        <dbReference type="Proteomes" id="UP000076447"/>
    </source>
</evidence>
<accession>A0A163SRD0</accession>
<reference evidence="4 6" key="2">
    <citation type="submission" date="2016-06" db="EMBL/GenBank/DDBJ databases">
        <title>Genome sequence of Oerskovia enterophila DSM 43852.</title>
        <authorList>
            <person name="Poehlein A."/>
            <person name="Jag V."/>
            <person name="Bengelsdorf F.R."/>
            <person name="Daniel R."/>
            <person name="Duerre P."/>
        </authorList>
    </citation>
    <scope>NUCLEOTIDE SEQUENCE [LARGE SCALE GENOMIC DNA]</scope>
    <source>
        <strain evidence="4 6">DSM 43852</strain>
    </source>
</reference>
<sequence>MPASTPPDDVAHPPAQAPAPAQRDEAVTTSDPERIRALAHPLRLAILDLLDDEGQATATRCAEVTGESVASCSFHLRMLAKYGFVEPAERVGREKPWKPVGTGRTSRYDPEQPESLRAAGELARIVVDQEAARVAQWIDSAPRQPHEWLLASVMTKSSFWATPEELTELSRELQAITDRFEGRWTHPELRPEGSRPARFFGVVNADPFDPDAPPDAGSPAARTPGAPADGPVTVELPTGEEPRA</sequence>
<dbReference type="Pfam" id="PF12840">
    <property type="entry name" value="HTH_20"/>
    <property type="match status" value="1"/>
</dbReference>
<dbReference type="CDD" id="cd00090">
    <property type="entry name" value="HTH_ARSR"/>
    <property type="match status" value="1"/>
</dbReference>
<evidence type="ECO:0000313" key="3">
    <source>
        <dbReference type="EMBL" id="KZM36686.1"/>
    </source>
</evidence>
<feature type="compositionally biased region" description="Low complexity" evidence="1">
    <location>
        <begin position="1"/>
        <end position="21"/>
    </location>
</feature>
<dbReference type="OrthoDB" id="7945987at2"/>
<feature type="compositionally biased region" description="Basic and acidic residues" evidence="1">
    <location>
        <begin position="22"/>
        <end position="32"/>
    </location>
</feature>
<organism evidence="3 5">
    <name type="scientific">Oerskovia enterophila</name>
    <dbReference type="NCBI Taxonomy" id="43678"/>
    <lineage>
        <taxon>Bacteria</taxon>
        <taxon>Bacillati</taxon>
        <taxon>Actinomycetota</taxon>
        <taxon>Actinomycetes</taxon>
        <taxon>Micrococcales</taxon>
        <taxon>Cellulomonadaceae</taxon>
        <taxon>Oerskovia</taxon>
    </lineage>
</organism>
<dbReference type="PATRIC" id="fig|43678.3.peg.632"/>
<dbReference type="STRING" id="43678.OJAG_05940"/>
<dbReference type="InterPro" id="IPR036390">
    <property type="entry name" value="WH_DNA-bd_sf"/>
</dbReference>
<dbReference type="EMBL" id="LRIE01000044">
    <property type="protein sequence ID" value="KZM36686.1"/>
    <property type="molecule type" value="Genomic_DNA"/>
</dbReference>
<dbReference type="AlphaFoldDB" id="A0A163SRD0"/>
<dbReference type="InterPro" id="IPR036388">
    <property type="entry name" value="WH-like_DNA-bd_sf"/>
</dbReference>
<feature type="region of interest" description="Disordered" evidence="1">
    <location>
        <begin position="188"/>
        <end position="244"/>
    </location>
</feature>
<reference evidence="3 5" key="1">
    <citation type="submission" date="2016-01" db="EMBL/GenBank/DDBJ databases">
        <title>Genome sequence of Oerskovia enterophila VJag, an agar and cellulose degrading bacterium.</title>
        <authorList>
            <person name="Poehlein A."/>
            <person name="Jag V."/>
            <person name="Bengelsdorf F."/>
            <person name="Duerre P."/>
            <person name="Daniel R."/>
        </authorList>
    </citation>
    <scope>NUCLEOTIDE SEQUENCE [LARGE SCALE GENOMIC DNA]</scope>
    <source>
        <strain evidence="3 5">VJag</strain>
    </source>
</reference>
<dbReference type="SMART" id="SM00418">
    <property type="entry name" value="HTH_ARSR"/>
    <property type="match status" value="1"/>
</dbReference>
<evidence type="ECO:0000313" key="6">
    <source>
        <dbReference type="Proteomes" id="UP000093412"/>
    </source>
</evidence>
<gene>
    <name evidence="4" type="ORF">OERS_21520</name>
    <name evidence="3" type="ORF">OJAG_05940</name>
</gene>
<feature type="domain" description="HTH arsR-type" evidence="2">
    <location>
        <begin position="33"/>
        <end position="124"/>
    </location>
</feature>
<dbReference type="InterPro" id="IPR001845">
    <property type="entry name" value="HTH_ArsR_DNA-bd_dom"/>
</dbReference>
<dbReference type="EMBL" id="MAQA01000022">
    <property type="protein sequence ID" value="OCI31197.1"/>
    <property type="molecule type" value="Genomic_DNA"/>
</dbReference>
<feature type="region of interest" description="Disordered" evidence="1">
    <location>
        <begin position="1"/>
        <end position="32"/>
    </location>
</feature>
<dbReference type="Gene3D" id="1.10.10.10">
    <property type="entry name" value="Winged helix-like DNA-binding domain superfamily/Winged helix DNA-binding domain"/>
    <property type="match status" value="1"/>
</dbReference>
<protein>
    <submittedName>
        <fullName evidence="3">Helix-turn-helix domain protein</fullName>
    </submittedName>
</protein>
<comment type="caution">
    <text evidence="3">The sequence shown here is derived from an EMBL/GenBank/DDBJ whole genome shotgun (WGS) entry which is preliminary data.</text>
</comment>
<evidence type="ECO:0000259" key="2">
    <source>
        <dbReference type="SMART" id="SM00418"/>
    </source>
</evidence>
<dbReference type="InterPro" id="IPR011991">
    <property type="entry name" value="ArsR-like_HTH"/>
</dbReference>
<dbReference type="GO" id="GO:0003700">
    <property type="term" value="F:DNA-binding transcription factor activity"/>
    <property type="evidence" value="ECO:0007669"/>
    <property type="project" value="InterPro"/>
</dbReference>
<evidence type="ECO:0000313" key="4">
    <source>
        <dbReference type="EMBL" id="OCI31197.1"/>
    </source>
</evidence>
<dbReference type="SUPFAM" id="SSF46785">
    <property type="entry name" value="Winged helix' DNA-binding domain"/>
    <property type="match status" value="1"/>
</dbReference>